<name>A0A7N4PPQ5_SARHA</name>
<dbReference type="InParanoid" id="A0A7N4PPQ5"/>
<reference evidence="1 2" key="1">
    <citation type="journal article" date="2011" name="Proc. Natl. Acad. Sci. U.S.A.">
        <title>Genetic diversity and population structure of the endangered marsupial Sarcophilus harrisii (Tasmanian devil).</title>
        <authorList>
            <person name="Miller W."/>
            <person name="Hayes V.M."/>
            <person name="Ratan A."/>
            <person name="Petersen D.C."/>
            <person name="Wittekindt N.E."/>
            <person name="Miller J."/>
            <person name="Walenz B."/>
            <person name="Knight J."/>
            <person name="Qi J."/>
            <person name="Zhao F."/>
            <person name="Wang Q."/>
            <person name="Bedoya-Reina O.C."/>
            <person name="Katiyar N."/>
            <person name="Tomsho L.P."/>
            <person name="Kasson L.M."/>
            <person name="Hardie R.A."/>
            <person name="Woodbridge P."/>
            <person name="Tindall E.A."/>
            <person name="Bertelsen M.F."/>
            <person name="Dixon D."/>
            <person name="Pyecroft S."/>
            <person name="Helgen K.M."/>
            <person name="Lesk A.M."/>
            <person name="Pringle T.H."/>
            <person name="Patterson N."/>
            <person name="Zhang Y."/>
            <person name="Kreiss A."/>
            <person name="Woods G.M."/>
            <person name="Jones M.E."/>
            <person name="Schuster S.C."/>
        </authorList>
    </citation>
    <scope>NUCLEOTIDE SEQUENCE [LARGE SCALE GENOMIC DNA]</scope>
</reference>
<reference evidence="1" key="3">
    <citation type="submission" date="2025-09" db="UniProtKB">
        <authorList>
            <consortium name="Ensembl"/>
        </authorList>
    </citation>
    <scope>IDENTIFICATION</scope>
</reference>
<evidence type="ECO:0000313" key="1">
    <source>
        <dbReference type="Ensembl" id="ENSSHAP00000040651.1"/>
    </source>
</evidence>
<protein>
    <submittedName>
        <fullName evidence="1">Uncharacterized protein</fullName>
    </submittedName>
</protein>
<dbReference type="AlphaFoldDB" id="A0A7N4PPQ5"/>
<dbReference type="Ensembl" id="ENSSHAT00000049002.1">
    <property type="protein sequence ID" value="ENSSHAP00000040651.1"/>
    <property type="gene ID" value="ENSSHAG00000032015.1"/>
</dbReference>
<accession>A0A7N4PPQ5</accession>
<dbReference type="Proteomes" id="UP000007648">
    <property type="component" value="Unassembled WGS sequence"/>
</dbReference>
<organism evidence="1 2">
    <name type="scientific">Sarcophilus harrisii</name>
    <name type="common">Tasmanian devil</name>
    <name type="synonym">Sarcophilus laniarius</name>
    <dbReference type="NCBI Taxonomy" id="9305"/>
    <lineage>
        <taxon>Eukaryota</taxon>
        <taxon>Metazoa</taxon>
        <taxon>Chordata</taxon>
        <taxon>Craniata</taxon>
        <taxon>Vertebrata</taxon>
        <taxon>Euteleostomi</taxon>
        <taxon>Mammalia</taxon>
        <taxon>Metatheria</taxon>
        <taxon>Dasyuromorphia</taxon>
        <taxon>Dasyuridae</taxon>
        <taxon>Sarcophilus</taxon>
    </lineage>
</organism>
<keyword evidence="2" id="KW-1185">Reference proteome</keyword>
<evidence type="ECO:0000313" key="2">
    <source>
        <dbReference type="Proteomes" id="UP000007648"/>
    </source>
</evidence>
<reference evidence="1" key="2">
    <citation type="submission" date="2025-08" db="UniProtKB">
        <authorList>
            <consortium name="Ensembl"/>
        </authorList>
    </citation>
    <scope>IDENTIFICATION</scope>
</reference>
<proteinExistence type="predicted"/>
<sequence>LTSGASFGNLKFGPGTTLTIMP</sequence>